<reference evidence="2" key="1">
    <citation type="journal article" date="2011" name="Nat. Biotechnol.">
        <title>The genomic sequence of the Chinese hamster ovary (CHO)-K1 cell line.</title>
        <authorList>
            <person name="Xu X."/>
            <person name="Nagarajan H."/>
            <person name="Lewis N.E."/>
            <person name="Pan S."/>
            <person name="Cai Z."/>
            <person name="Liu X."/>
            <person name="Chen W."/>
            <person name="Xie M."/>
            <person name="Wang W."/>
            <person name="Hammond S."/>
            <person name="Andersen M.R."/>
            <person name="Neff N."/>
            <person name="Passarelli B."/>
            <person name="Koh W."/>
            <person name="Fan H.C."/>
            <person name="Wang J."/>
            <person name="Gui Y."/>
            <person name="Lee K.H."/>
            <person name="Betenbaugh M.J."/>
            <person name="Quake S.R."/>
            <person name="Famili I."/>
            <person name="Palsson B.O."/>
            <person name="Wang J."/>
        </authorList>
    </citation>
    <scope>NUCLEOTIDE SEQUENCE [LARGE SCALE GENOMIC DNA]</scope>
    <source>
        <strain evidence="2">CHO K1 cell line</strain>
    </source>
</reference>
<dbReference type="EMBL" id="JH000162">
    <property type="protein sequence ID" value="EGW11674.1"/>
    <property type="molecule type" value="Genomic_DNA"/>
</dbReference>
<dbReference type="AlphaFoldDB" id="G3H5M6"/>
<dbReference type="InParanoid" id="G3H5M6"/>
<proteinExistence type="predicted"/>
<sequence>MRAFTSKNHFDDKRIQSIMLNIPPESQTQQAMNNRVTRLHSQLTTAKSYRMIKTSQCLQSLIKDSNSINREDKEWDDRSIWS</sequence>
<name>G3H5M6_CRIGR</name>
<protein>
    <submittedName>
        <fullName evidence="1">Uncharacterized protein</fullName>
    </submittedName>
</protein>
<evidence type="ECO:0000313" key="2">
    <source>
        <dbReference type="Proteomes" id="UP000001075"/>
    </source>
</evidence>
<organism evidence="1 2">
    <name type="scientific">Cricetulus griseus</name>
    <name type="common">Chinese hamster</name>
    <name type="synonym">Cricetulus barabensis griseus</name>
    <dbReference type="NCBI Taxonomy" id="10029"/>
    <lineage>
        <taxon>Eukaryota</taxon>
        <taxon>Metazoa</taxon>
        <taxon>Chordata</taxon>
        <taxon>Craniata</taxon>
        <taxon>Vertebrata</taxon>
        <taxon>Euteleostomi</taxon>
        <taxon>Mammalia</taxon>
        <taxon>Eutheria</taxon>
        <taxon>Euarchontoglires</taxon>
        <taxon>Glires</taxon>
        <taxon>Rodentia</taxon>
        <taxon>Myomorpha</taxon>
        <taxon>Muroidea</taxon>
        <taxon>Cricetidae</taxon>
        <taxon>Cricetinae</taxon>
        <taxon>Cricetulus</taxon>
    </lineage>
</organism>
<gene>
    <name evidence="1" type="ORF">I79_005611</name>
</gene>
<evidence type="ECO:0000313" key="1">
    <source>
        <dbReference type="EMBL" id="EGW11674.1"/>
    </source>
</evidence>
<accession>G3H5M6</accession>
<dbReference type="Proteomes" id="UP000001075">
    <property type="component" value="Unassembled WGS sequence"/>
</dbReference>